<accession>A0A9X2GBI0</accession>
<keyword evidence="1" id="KW-0472">Membrane</keyword>
<dbReference type="Proteomes" id="UP001139493">
    <property type="component" value="Unassembled WGS sequence"/>
</dbReference>
<keyword evidence="1" id="KW-1133">Transmembrane helix</keyword>
<evidence type="ECO:0008006" key="4">
    <source>
        <dbReference type="Google" id="ProtNLM"/>
    </source>
</evidence>
<proteinExistence type="predicted"/>
<dbReference type="RefSeq" id="WP_253836573.1">
    <property type="nucleotide sequence ID" value="NZ_JAMTCS010000008.1"/>
</dbReference>
<evidence type="ECO:0000256" key="1">
    <source>
        <dbReference type="SAM" id="Phobius"/>
    </source>
</evidence>
<evidence type="ECO:0000313" key="3">
    <source>
        <dbReference type="Proteomes" id="UP001139493"/>
    </source>
</evidence>
<feature type="transmembrane region" description="Helical" evidence="1">
    <location>
        <begin position="146"/>
        <end position="168"/>
    </location>
</feature>
<dbReference type="EMBL" id="JAMTCS010000008">
    <property type="protein sequence ID" value="MCP2265431.1"/>
    <property type="molecule type" value="Genomic_DNA"/>
</dbReference>
<keyword evidence="3" id="KW-1185">Reference proteome</keyword>
<feature type="transmembrane region" description="Helical" evidence="1">
    <location>
        <begin position="234"/>
        <end position="256"/>
    </location>
</feature>
<sequence length="386" mass="41968">MTRRQKEARRAREHAIAASLRPRPVAQPSWWRRLREHQRTRTTRQLFLGVAVVLLVCTPLVWVSAGYIARPLVLDARGVTVLAEAEHRRYGRGSDTLDVRTIEPPYFSATLHHWPRDLQPGERFDLTYDPQRPSRMLAEGTPWIDAGSLAFGVFAAVLLPISVVLVPVGAELTGRARAFVAAGRLLRRADGSPRRPSVALWRGTWWALRHALPRGHAAAARHLRETAATQPAPLAVTVFVLLPVLAVAASGTFVAVSAAQAAALYDRGAATTALVVDTNLRSDWAGYVDVTFQARSGTGATRASLTQTTIRHLVAPHFELDRVEIVYDPADPDNLIEAGALPWGWDEWAATAVLVASGAFATAGIPAAVTRVRRGPHRPGPTDADA</sequence>
<name>A0A9X2GBI0_9MICO</name>
<gene>
    <name evidence="2" type="ORF">APR03_002787</name>
</gene>
<comment type="caution">
    <text evidence="2">The sequence shown here is derived from an EMBL/GenBank/DDBJ whole genome shotgun (WGS) entry which is preliminary data.</text>
</comment>
<evidence type="ECO:0000313" key="2">
    <source>
        <dbReference type="EMBL" id="MCP2265431.1"/>
    </source>
</evidence>
<protein>
    <recommendedName>
        <fullName evidence="4">DUF3592 domain-containing protein</fullName>
    </recommendedName>
</protein>
<reference evidence="2" key="1">
    <citation type="submission" date="2022-06" db="EMBL/GenBank/DDBJ databases">
        <title>Genomic Encyclopedia of Archaeal and Bacterial Type Strains, Phase II (KMG-II): from individual species to whole genera.</title>
        <authorList>
            <person name="Goeker M."/>
        </authorList>
    </citation>
    <scope>NUCLEOTIDE SEQUENCE</scope>
    <source>
        <strain evidence="2">DSM 26652</strain>
    </source>
</reference>
<organism evidence="2 3">
    <name type="scientific">Promicromonospora thailandica</name>
    <dbReference type="NCBI Taxonomy" id="765201"/>
    <lineage>
        <taxon>Bacteria</taxon>
        <taxon>Bacillati</taxon>
        <taxon>Actinomycetota</taxon>
        <taxon>Actinomycetes</taxon>
        <taxon>Micrococcales</taxon>
        <taxon>Promicromonosporaceae</taxon>
        <taxon>Promicromonospora</taxon>
    </lineage>
</organism>
<keyword evidence="1" id="KW-0812">Transmembrane</keyword>
<dbReference type="AlphaFoldDB" id="A0A9X2GBI0"/>
<feature type="transmembrane region" description="Helical" evidence="1">
    <location>
        <begin position="46"/>
        <end position="69"/>
    </location>
</feature>
<feature type="transmembrane region" description="Helical" evidence="1">
    <location>
        <begin position="348"/>
        <end position="369"/>
    </location>
</feature>